<evidence type="ECO:0000313" key="2">
    <source>
        <dbReference type="EMBL" id="MBB6457617.1"/>
    </source>
</evidence>
<dbReference type="AlphaFoldDB" id="A0A841QHX5"/>
<comment type="caution">
    <text evidence="2">The sequence shown here is derived from an EMBL/GenBank/DDBJ whole genome shotgun (WGS) entry which is preliminary data.</text>
</comment>
<keyword evidence="1" id="KW-1133">Transmembrane helix</keyword>
<organism evidence="2 3">
    <name type="scientific">Acetobacter lovaniensis</name>
    <dbReference type="NCBI Taxonomy" id="104100"/>
    <lineage>
        <taxon>Bacteria</taxon>
        <taxon>Pseudomonadati</taxon>
        <taxon>Pseudomonadota</taxon>
        <taxon>Alphaproteobacteria</taxon>
        <taxon>Acetobacterales</taxon>
        <taxon>Acetobacteraceae</taxon>
        <taxon>Acetobacter</taxon>
    </lineage>
</organism>
<evidence type="ECO:0000256" key="1">
    <source>
        <dbReference type="SAM" id="Phobius"/>
    </source>
</evidence>
<protein>
    <submittedName>
        <fullName evidence="2">Uncharacterized protein</fullName>
    </submittedName>
</protein>
<dbReference type="Proteomes" id="UP000578000">
    <property type="component" value="Unassembled WGS sequence"/>
</dbReference>
<accession>A0A841QHX5</accession>
<feature type="transmembrane region" description="Helical" evidence="1">
    <location>
        <begin position="6"/>
        <end position="31"/>
    </location>
</feature>
<reference evidence="2 3" key="1">
    <citation type="submission" date="2020-08" db="EMBL/GenBank/DDBJ databases">
        <title>Genomic Encyclopedia of Type Strains, Phase IV (KMG-IV): sequencing the most valuable type-strain genomes for metagenomic binning, comparative biology and taxonomic classification.</title>
        <authorList>
            <person name="Goeker M."/>
        </authorList>
    </citation>
    <scope>NUCLEOTIDE SEQUENCE [LARGE SCALE GENOMIC DNA]</scope>
    <source>
        <strain evidence="2 3">DSM 4491</strain>
    </source>
</reference>
<dbReference type="RefSeq" id="WP_166115253.1">
    <property type="nucleotide sequence ID" value="NZ_JACHIE010000009.1"/>
</dbReference>
<dbReference type="EMBL" id="JACHIE010000009">
    <property type="protein sequence ID" value="MBB6457617.1"/>
    <property type="molecule type" value="Genomic_DNA"/>
</dbReference>
<gene>
    <name evidence="2" type="ORF">HNR55_002213</name>
</gene>
<keyword evidence="3" id="KW-1185">Reference proteome</keyword>
<evidence type="ECO:0000313" key="3">
    <source>
        <dbReference type="Proteomes" id="UP000578000"/>
    </source>
</evidence>
<keyword evidence="1" id="KW-0812">Transmembrane</keyword>
<feature type="transmembrane region" description="Helical" evidence="1">
    <location>
        <begin position="75"/>
        <end position="95"/>
    </location>
</feature>
<sequence>MPSIGVAIIMVVPAAGIGGAMAAGVVAVGMVPDDGTEVRAGGGAAITVAAGGILTLMAGTGFMEAGIRIGATPTGALTGLAGAGVGPCHMLMAVWRT</sequence>
<feature type="transmembrane region" description="Helical" evidence="1">
    <location>
        <begin position="43"/>
        <end position="63"/>
    </location>
</feature>
<proteinExistence type="predicted"/>
<keyword evidence="1" id="KW-0472">Membrane</keyword>
<name>A0A841QHX5_9PROT</name>